<dbReference type="InterPro" id="IPR036736">
    <property type="entry name" value="ACP-like_sf"/>
</dbReference>
<proteinExistence type="predicted"/>
<feature type="domain" description="Carrier" evidence="3">
    <location>
        <begin position="2"/>
        <end position="87"/>
    </location>
</feature>
<evidence type="ECO:0000259" key="3">
    <source>
        <dbReference type="PROSITE" id="PS50075"/>
    </source>
</evidence>
<dbReference type="AlphaFoldDB" id="A0A0P0USP7"/>
<dbReference type="KEGG" id="ebh:BSEPE_1347"/>
<gene>
    <name evidence="4" type="ORF">BSEPE_1347</name>
</gene>
<keyword evidence="5" id="KW-1185">Reference proteome</keyword>
<dbReference type="InterPro" id="IPR006162">
    <property type="entry name" value="Ppantetheine_attach_site"/>
</dbReference>
<accession>A0A0P0USP7</accession>
<dbReference type="PROSITE" id="PS50075">
    <property type="entry name" value="CARRIER"/>
    <property type="match status" value="1"/>
</dbReference>
<reference evidence="4 5" key="1">
    <citation type="journal article" date="2000" name="Mar. Ecol. Prog. Ser.">
        <title>Phylogenetic characterization of endosymbionts in three hydrothermal vent mussels: influence on host distributions.</title>
        <authorList>
            <person name="Fujiwara Y."/>
            <person name="Takai K."/>
            <person name="Uematsu K."/>
            <person name="Tsuchida S."/>
            <person name="Hunt J.C."/>
            <person name="Hashimoto J."/>
        </authorList>
    </citation>
    <scope>NUCLEOTIDE SEQUENCE [LARGE SCALE GENOMIC DNA]</scope>
    <source>
        <strain evidence="4 5">Myojin Knoll</strain>
    </source>
</reference>
<dbReference type="EMBL" id="AP013042">
    <property type="protein sequence ID" value="BAS68330.1"/>
    <property type="molecule type" value="Genomic_DNA"/>
</dbReference>
<protein>
    <submittedName>
        <fullName evidence="4">Acyl carrier protein</fullName>
    </submittedName>
</protein>
<dbReference type="Pfam" id="PF00550">
    <property type="entry name" value="PP-binding"/>
    <property type="match status" value="1"/>
</dbReference>
<keyword evidence="1" id="KW-0596">Phosphopantetheine</keyword>
<evidence type="ECO:0000313" key="5">
    <source>
        <dbReference type="Proteomes" id="UP000067399"/>
    </source>
</evidence>
<evidence type="ECO:0000256" key="2">
    <source>
        <dbReference type="ARBA" id="ARBA00022553"/>
    </source>
</evidence>
<keyword evidence="2" id="KW-0597">Phosphoprotein</keyword>
<organism evidence="4 5">
    <name type="scientific">endosymbiont of Bathymodiolus septemdierum str. Myojin knoll</name>
    <dbReference type="NCBI Taxonomy" id="1303921"/>
    <lineage>
        <taxon>Bacteria</taxon>
        <taxon>Pseudomonadati</taxon>
        <taxon>Pseudomonadota</taxon>
        <taxon>Gammaproteobacteria</taxon>
        <taxon>sulfur-oxidizing symbionts</taxon>
    </lineage>
</organism>
<dbReference type="PROSITE" id="PS00012">
    <property type="entry name" value="PHOSPHOPANTETHEINE"/>
    <property type="match status" value="1"/>
</dbReference>
<evidence type="ECO:0000313" key="4">
    <source>
        <dbReference type="EMBL" id="BAS68330.1"/>
    </source>
</evidence>
<reference evidence="4 5" key="2">
    <citation type="journal article" date="2016" name="ISME J.">
        <title>Heterogeneous composition of key metabolic gene clusters in a vent mussel symbiont population.</title>
        <authorList>
            <person name="Ikuta T."/>
            <person name="Takaki Y."/>
            <person name="Nagai Y."/>
            <person name="Shimamura S."/>
            <person name="Tsuda M."/>
            <person name="Kawagucci S."/>
            <person name="Aoki Y."/>
            <person name="Inoue K."/>
            <person name="Teruya M."/>
            <person name="Satou K."/>
            <person name="Teruya K."/>
            <person name="Shimoji M."/>
            <person name="Tamotsu H."/>
            <person name="Hirano T."/>
            <person name="Maruyama T."/>
            <person name="Yoshida T."/>
        </authorList>
    </citation>
    <scope>NUCLEOTIDE SEQUENCE [LARGE SCALE GENOMIC DNA]</scope>
    <source>
        <strain evidence="4 5">Myojin Knoll</strain>
    </source>
</reference>
<dbReference type="OrthoDB" id="9803943at2"/>
<sequence length="88" mass="9726">MSSTEQLESEIAELIVETLNLEDINASDINFDEPLFYDGLGLDSIDSLELSMALSAQYGFQLKSDGANNKEIFSSIRSLAKHVKLNKV</sequence>
<dbReference type="Gene3D" id="1.10.1200.10">
    <property type="entry name" value="ACP-like"/>
    <property type="match status" value="1"/>
</dbReference>
<dbReference type="InterPro" id="IPR009081">
    <property type="entry name" value="PP-bd_ACP"/>
</dbReference>
<dbReference type="SUPFAM" id="SSF47336">
    <property type="entry name" value="ACP-like"/>
    <property type="match status" value="1"/>
</dbReference>
<name>A0A0P0USP7_9GAMM</name>
<dbReference type="Proteomes" id="UP000067399">
    <property type="component" value="Chromosome"/>
</dbReference>
<evidence type="ECO:0000256" key="1">
    <source>
        <dbReference type="ARBA" id="ARBA00022450"/>
    </source>
</evidence>
<dbReference type="NCBIfam" id="NF006617">
    <property type="entry name" value="PRK09184.1"/>
    <property type="match status" value="1"/>
</dbReference>
<dbReference type="RefSeq" id="WP_066045428.1">
    <property type="nucleotide sequence ID" value="NZ_AP013042.1"/>
</dbReference>
<dbReference type="STRING" id="1303921.BSEPE_1347"/>